<keyword evidence="3" id="KW-1185">Reference proteome</keyword>
<evidence type="ECO:0000256" key="1">
    <source>
        <dbReference type="SAM" id="MobiDB-lite"/>
    </source>
</evidence>
<protein>
    <submittedName>
        <fullName evidence="2">Uncharacterized protein</fullName>
    </submittedName>
</protein>
<dbReference type="Proteomes" id="UP000179627">
    <property type="component" value="Unassembled WGS sequence"/>
</dbReference>
<name>A0A1S1QDA1_9ACTN</name>
<sequence length="255" mass="28498">MNRPPTPPSTASAKPTGEQTPPPYLKDRDRLGLVGAVDLAAGDLYRHDDPTHQARDRAEHGSDLWIVTAPFDLDALDRGEDSDLHACLAGQPYRADPEHLPRPDEDVDRVAVLQHETSGHVAHGYELIRIYQLSQHTVRVRVVRVYDRYEDRRHRSSATADMLTPAGWSELLTHPADHWPLGSSFYTDDTPLRPLAERLIADAHRVLTSLTPPPAPSDTAGDGNPPPTPRGQDNTERRLRACTRRVLGRLRWPVD</sequence>
<feature type="region of interest" description="Disordered" evidence="1">
    <location>
        <begin position="1"/>
        <end position="28"/>
    </location>
</feature>
<dbReference type="OrthoDB" id="3213931at2"/>
<dbReference type="AlphaFoldDB" id="A0A1S1QDA1"/>
<comment type="caution">
    <text evidence="2">The sequence shown here is derived from an EMBL/GenBank/DDBJ whole genome shotgun (WGS) entry which is preliminary data.</text>
</comment>
<gene>
    <name evidence="2" type="ORF">CC117_25780</name>
</gene>
<organism evidence="2 3">
    <name type="scientific">Parafrankia colletiae</name>
    <dbReference type="NCBI Taxonomy" id="573497"/>
    <lineage>
        <taxon>Bacteria</taxon>
        <taxon>Bacillati</taxon>
        <taxon>Actinomycetota</taxon>
        <taxon>Actinomycetes</taxon>
        <taxon>Frankiales</taxon>
        <taxon>Frankiaceae</taxon>
        <taxon>Parafrankia</taxon>
    </lineage>
</organism>
<accession>A0A1S1QDA1</accession>
<proteinExistence type="predicted"/>
<evidence type="ECO:0000313" key="3">
    <source>
        <dbReference type="Proteomes" id="UP000179627"/>
    </source>
</evidence>
<evidence type="ECO:0000313" key="2">
    <source>
        <dbReference type="EMBL" id="OHV31627.1"/>
    </source>
</evidence>
<feature type="region of interest" description="Disordered" evidence="1">
    <location>
        <begin position="208"/>
        <end position="237"/>
    </location>
</feature>
<dbReference type="EMBL" id="MBLM01000143">
    <property type="protein sequence ID" value="OHV31627.1"/>
    <property type="molecule type" value="Genomic_DNA"/>
</dbReference>
<reference evidence="3" key="1">
    <citation type="submission" date="2016-07" db="EMBL/GenBank/DDBJ databases">
        <title>Sequence Frankia sp. strain CcI1.17.</title>
        <authorList>
            <person name="Ghodhbane-Gtari F."/>
            <person name="Swanson E."/>
            <person name="Gueddou A."/>
            <person name="Morris K."/>
            <person name="Hezbri K."/>
            <person name="Ktari A."/>
            <person name="Nouioui I."/>
            <person name="Abebe-Akele F."/>
            <person name="Simpson S."/>
            <person name="Thomas K."/>
            <person name="Gtari M."/>
            <person name="Tisa L.S."/>
            <person name="Hurst S."/>
        </authorList>
    </citation>
    <scope>NUCLEOTIDE SEQUENCE [LARGE SCALE GENOMIC DNA]</scope>
    <source>
        <strain evidence="3">Cc1.17</strain>
    </source>
</reference>
<dbReference type="RefSeq" id="WP_071088309.1">
    <property type="nucleotide sequence ID" value="NZ_MBLM01000143.1"/>
</dbReference>